<feature type="domain" description="AB hydrolase-1" evidence="3">
    <location>
        <begin position="79"/>
        <end position="320"/>
    </location>
</feature>
<evidence type="ECO:0000256" key="1">
    <source>
        <dbReference type="ARBA" id="ARBA00022801"/>
    </source>
</evidence>
<dbReference type="PRINTS" id="PR00111">
    <property type="entry name" value="ABHYDROLASE"/>
</dbReference>
<evidence type="ECO:0000256" key="2">
    <source>
        <dbReference type="SAM" id="SignalP"/>
    </source>
</evidence>
<evidence type="ECO:0000259" key="3">
    <source>
        <dbReference type="Pfam" id="PF00561"/>
    </source>
</evidence>
<name>A0ABP5CZL2_9ACTN</name>
<feature type="chain" id="PRO_5045707002" evidence="2">
    <location>
        <begin position="27"/>
        <end position="334"/>
    </location>
</feature>
<protein>
    <submittedName>
        <fullName evidence="4">Alpha/beta hydrolase</fullName>
    </submittedName>
</protein>
<dbReference type="SUPFAM" id="SSF53474">
    <property type="entry name" value="alpha/beta-Hydrolases"/>
    <property type="match status" value="1"/>
</dbReference>
<comment type="caution">
    <text evidence="4">The sequence shown here is derived from an EMBL/GenBank/DDBJ whole genome shotgun (WGS) entry which is preliminary data.</text>
</comment>
<keyword evidence="2" id="KW-0732">Signal</keyword>
<dbReference type="EMBL" id="BAAAQM010000017">
    <property type="protein sequence ID" value="GAA1971758.1"/>
    <property type="molecule type" value="Genomic_DNA"/>
</dbReference>
<keyword evidence="1 4" id="KW-0378">Hydrolase</keyword>
<accession>A0ABP5CZL2</accession>
<dbReference type="InterPro" id="IPR000073">
    <property type="entry name" value="AB_hydrolase_1"/>
</dbReference>
<evidence type="ECO:0000313" key="5">
    <source>
        <dbReference type="Proteomes" id="UP001499854"/>
    </source>
</evidence>
<reference evidence="5" key="1">
    <citation type="journal article" date="2019" name="Int. J. Syst. Evol. Microbiol.">
        <title>The Global Catalogue of Microorganisms (GCM) 10K type strain sequencing project: providing services to taxonomists for standard genome sequencing and annotation.</title>
        <authorList>
            <consortium name="The Broad Institute Genomics Platform"/>
            <consortium name="The Broad Institute Genome Sequencing Center for Infectious Disease"/>
            <person name="Wu L."/>
            <person name="Ma J."/>
        </authorList>
    </citation>
    <scope>NUCLEOTIDE SEQUENCE [LARGE SCALE GENOMIC DNA]</scope>
    <source>
        <strain evidence="5">JCM 16013</strain>
    </source>
</reference>
<proteinExistence type="predicted"/>
<feature type="signal peptide" evidence="2">
    <location>
        <begin position="1"/>
        <end position="26"/>
    </location>
</feature>
<dbReference type="InterPro" id="IPR029058">
    <property type="entry name" value="AB_hydrolase_fold"/>
</dbReference>
<dbReference type="GO" id="GO:0016787">
    <property type="term" value="F:hydrolase activity"/>
    <property type="evidence" value="ECO:0007669"/>
    <property type="project" value="UniProtKB-KW"/>
</dbReference>
<dbReference type="InterPro" id="IPR006311">
    <property type="entry name" value="TAT_signal"/>
</dbReference>
<organism evidence="4 5">
    <name type="scientific">Catenulispora subtropica</name>
    <dbReference type="NCBI Taxonomy" id="450798"/>
    <lineage>
        <taxon>Bacteria</taxon>
        <taxon>Bacillati</taxon>
        <taxon>Actinomycetota</taxon>
        <taxon>Actinomycetes</taxon>
        <taxon>Catenulisporales</taxon>
        <taxon>Catenulisporaceae</taxon>
        <taxon>Catenulispora</taxon>
    </lineage>
</organism>
<sequence>MFGTTSMPRRRRTALAAIAVSAGLLAASGTAASATSAVSGPPAAAAGPHAGGTPLPGFHDGYASDDGIRIHYVTGGHGPALVLLHGWPETWYAWSGLMPSLARDHTVIAIDLRGLGDSQPASSGAGSYEALTLADDVHAVVRHLGFTTAQVAGHDWGGAVALAYAVEYRTEVTELAVLEAPPTADYLNLVRQRPGVLWWDWFVNGPQAGVAEQLVDHDPRVFYTSIYRGALPAATVDRYLASYGRPANTHAGFEYFRQQDQGEPAVDQLIARDGKLTIPVLGVGGQNSMGAQIGQDLPRVAEHSSTAVVPGADHWVMEEQPAFVLQLLNSFFRR</sequence>
<dbReference type="Pfam" id="PF00561">
    <property type="entry name" value="Abhydrolase_1"/>
    <property type="match status" value="1"/>
</dbReference>
<keyword evidence="5" id="KW-1185">Reference proteome</keyword>
<evidence type="ECO:0000313" key="4">
    <source>
        <dbReference type="EMBL" id="GAA1971758.1"/>
    </source>
</evidence>
<dbReference type="Gene3D" id="3.40.50.1820">
    <property type="entry name" value="alpha/beta hydrolase"/>
    <property type="match status" value="1"/>
</dbReference>
<dbReference type="PANTHER" id="PTHR43329">
    <property type="entry name" value="EPOXIDE HYDROLASE"/>
    <property type="match status" value="1"/>
</dbReference>
<dbReference type="PRINTS" id="PR00412">
    <property type="entry name" value="EPOXHYDRLASE"/>
</dbReference>
<dbReference type="InterPro" id="IPR000639">
    <property type="entry name" value="Epox_hydrolase-like"/>
</dbReference>
<gene>
    <name evidence="4" type="ORF">GCM10009838_33940</name>
</gene>
<dbReference type="PROSITE" id="PS51318">
    <property type="entry name" value="TAT"/>
    <property type="match status" value="1"/>
</dbReference>
<dbReference type="Proteomes" id="UP001499854">
    <property type="component" value="Unassembled WGS sequence"/>
</dbReference>
<dbReference type="RefSeq" id="WP_344657995.1">
    <property type="nucleotide sequence ID" value="NZ_BAAAQM010000017.1"/>
</dbReference>